<evidence type="ECO:0000313" key="4">
    <source>
        <dbReference type="Proteomes" id="UP000231586"/>
    </source>
</evidence>
<dbReference type="RefSeq" id="WP_245859042.1">
    <property type="nucleotide sequence ID" value="NZ_PGTZ01000007.1"/>
</dbReference>
<keyword evidence="4" id="KW-1185">Reference proteome</keyword>
<feature type="region of interest" description="Disordered" evidence="1">
    <location>
        <begin position="1"/>
        <end position="23"/>
    </location>
</feature>
<evidence type="ECO:0000313" key="3">
    <source>
        <dbReference type="EMBL" id="PJI93767.1"/>
    </source>
</evidence>
<comment type="caution">
    <text evidence="3">The sequence shown here is derived from an EMBL/GenBank/DDBJ whole genome shotgun (WGS) entry which is preliminary data.</text>
</comment>
<feature type="compositionally biased region" description="Basic and acidic residues" evidence="1">
    <location>
        <begin position="1"/>
        <end position="10"/>
    </location>
</feature>
<dbReference type="AlphaFoldDB" id="A0A2M8WS42"/>
<dbReference type="Gene3D" id="3.30.750.24">
    <property type="entry name" value="STAS domain"/>
    <property type="match status" value="1"/>
</dbReference>
<accession>A0A2M8WS42</accession>
<dbReference type="Proteomes" id="UP000231586">
    <property type="component" value="Unassembled WGS sequence"/>
</dbReference>
<protein>
    <submittedName>
        <fullName evidence="3">Anti-anti-sigma factor</fullName>
    </submittedName>
</protein>
<dbReference type="SUPFAM" id="SSF52091">
    <property type="entry name" value="SpoIIaa-like"/>
    <property type="match status" value="1"/>
</dbReference>
<dbReference type="InterPro" id="IPR002645">
    <property type="entry name" value="STAS_dom"/>
</dbReference>
<evidence type="ECO:0000256" key="1">
    <source>
        <dbReference type="SAM" id="MobiDB-lite"/>
    </source>
</evidence>
<organism evidence="3 4">
    <name type="scientific">Luteimicrobium subarcticum</name>
    <dbReference type="NCBI Taxonomy" id="620910"/>
    <lineage>
        <taxon>Bacteria</taxon>
        <taxon>Bacillati</taxon>
        <taxon>Actinomycetota</taxon>
        <taxon>Actinomycetes</taxon>
        <taxon>Micrococcales</taxon>
        <taxon>Luteimicrobium</taxon>
    </lineage>
</organism>
<sequence>MPDQKHRSDASADTGGALVDQPHADLHADAVTGSAREEGTVGVIEGATRVRVVLAGEIDIDLERELRGAFRAVEATGKGIEVDAHHVTFIDSSGVSLLADLATRANPPVRVLRAPPSMKFLLSVTRIDEIVELLDTDPGLA</sequence>
<gene>
    <name evidence="3" type="ORF">CLV34_1242</name>
</gene>
<evidence type="ECO:0000259" key="2">
    <source>
        <dbReference type="PROSITE" id="PS50801"/>
    </source>
</evidence>
<dbReference type="CDD" id="cd07043">
    <property type="entry name" value="STAS_anti-anti-sigma_factors"/>
    <property type="match status" value="1"/>
</dbReference>
<reference evidence="3 4" key="1">
    <citation type="submission" date="2017-11" db="EMBL/GenBank/DDBJ databases">
        <title>Genomic Encyclopedia of Archaeal and Bacterial Type Strains, Phase II (KMG-II): From Individual Species to Whole Genera.</title>
        <authorList>
            <person name="Goeker M."/>
        </authorList>
    </citation>
    <scope>NUCLEOTIDE SEQUENCE [LARGE SCALE GENOMIC DNA]</scope>
    <source>
        <strain evidence="3 4">DSM 22413</strain>
    </source>
</reference>
<dbReference type="InterPro" id="IPR036513">
    <property type="entry name" value="STAS_dom_sf"/>
</dbReference>
<proteinExistence type="predicted"/>
<dbReference type="Pfam" id="PF13466">
    <property type="entry name" value="STAS_2"/>
    <property type="match status" value="1"/>
</dbReference>
<feature type="domain" description="STAS" evidence="2">
    <location>
        <begin position="52"/>
        <end position="141"/>
    </location>
</feature>
<name>A0A2M8WS42_9MICO</name>
<dbReference type="EMBL" id="PGTZ01000007">
    <property type="protein sequence ID" value="PJI93767.1"/>
    <property type="molecule type" value="Genomic_DNA"/>
</dbReference>
<dbReference type="PROSITE" id="PS50801">
    <property type="entry name" value="STAS"/>
    <property type="match status" value="1"/>
</dbReference>
<dbReference type="InterPro" id="IPR058548">
    <property type="entry name" value="MlaB-like_STAS"/>
</dbReference>